<keyword evidence="5 7" id="KW-0520">NAD</keyword>
<evidence type="ECO:0000256" key="5">
    <source>
        <dbReference type="ARBA" id="ARBA00023027"/>
    </source>
</evidence>
<feature type="binding site" evidence="9">
    <location>
        <position position="346"/>
    </location>
    <ligand>
        <name>substrate</name>
    </ligand>
</feature>
<dbReference type="EC" id="1.1.1.22" evidence="3 7"/>
<name>A0A399EVS9_9DEIN</name>
<feature type="binding site" evidence="10">
    <location>
        <position position="123"/>
    </location>
    <ligand>
        <name>NAD(+)</name>
        <dbReference type="ChEBI" id="CHEBI:57540"/>
    </ligand>
</feature>
<dbReference type="Gene3D" id="3.40.50.720">
    <property type="entry name" value="NAD(P)-binding Rossmann-like Domain"/>
    <property type="match status" value="2"/>
</dbReference>
<dbReference type="GO" id="GO:0000271">
    <property type="term" value="P:polysaccharide biosynthetic process"/>
    <property type="evidence" value="ECO:0007669"/>
    <property type="project" value="InterPro"/>
</dbReference>
<dbReference type="InterPro" id="IPR017476">
    <property type="entry name" value="UDP-Glc/GDP-Man"/>
</dbReference>
<feature type="binding site" evidence="10">
    <location>
        <position position="353"/>
    </location>
    <ligand>
        <name>NAD(+)</name>
        <dbReference type="ChEBI" id="CHEBI:57540"/>
    </ligand>
</feature>
<evidence type="ECO:0000313" key="12">
    <source>
        <dbReference type="EMBL" id="RIH87710.1"/>
    </source>
</evidence>
<feature type="binding site" evidence="10">
    <location>
        <position position="38"/>
    </location>
    <ligand>
        <name>NAD(+)</name>
        <dbReference type="ChEBI" id="CHEBI:57540"/>
    </ligand>
</feature>
<dbReference type="EMBL" id="QWKZ01000019">
    <property type="protein sequence ID" value="RIH87710.1"/>
    <property type="molecule type" value="Genomic_DNA"/>
</dbReference>
<proteinExistence type="inferred from homology"/>
<feature type="binding site" evidence="9">
    <location>
        <begin position="160"/>
        <end position="163"/>
    </location>
    <ligand>
        <name>substrate</name>
    </ligand>
</feature>
<evidence type="ECO:0000256" key="1">
    <source>
        <dbReference type="ARBA" id="ARBA00004701"/>
    </source>
</evidence>
<evidence type="ECO:0000256" key="3">
    <source>
        <dbReference type="ARBA" id="ARBA00012954"/>
    </source>
</evidence>
<feature type="domain" description="UDP-glucose/GDP-mannose dehydrogenase C-terminal" evidence="11">
    <location>
        <begin position="339"/>
        <end position="442"/>
    </location>
</feature>
<evidence type="ECO:0000313" key="13">
    <source>
        <dbReference type="Proteomes" id="UP000265800"/>
    </source>
</evidence>
<dbReference type="SUPFAM" id="SSF52413">
    <property type="entry name" value="UDP-glucose/GDP-mannose dehydrogenase C-terminal domain"/>
    <property type="match status" value="1"/>
</dbReference>
<dbReference type="InterPro" id="IPR008927">
    <property type="entry name" value="6-PGluconate_DH-like_C_sf"/>
</dbReference>
<feature type="binding site" evidence="9">
    <location>
        <position position="230"/>
    </location>
    <ligand>
        <name>substrate</name>
    </ligand>
</feature>
<feature type="binding site" evidence="9">
    <location>
        <position position="283"/>
    </location>
    <ligand>
        <name>substrate</name>
    </ligand>
</feature>
<feature type="binding site" evidence="10">
    <location>
        <position position="163"/>
    </location>
    <ligand>
        <name>NAD(+)</name>
        <dbReference type="ChEBI" id="CHEBI:57540"/>
    </ligand>
</feature>
<dbReference type="UniPathway" id="UPA00038">
    <property type="reaction ID" value="UER00491"/>
</dbReference>
<dbReference type="RefSeq" id="WP_245958842.1">
    <property type="nucleotide sequence ID" value="NZ_QWKZ01000019.1"/>
</dbReference>
<evidence type="ECO:0000259" key="11">
    <source>
        <dbReference type="SMART" id="SM00984"/>
    </source>
</evidence>
<comment type="caution">
    <text evidence="12">The sequence shown here is derived from an EMBL/GenBank/DDBJ whole genome shotgun (WGS) entry which is preliminary data.</text>
</comment>
<accession>A0A399EVS9</accession>
<reference evidence="12 13" key="1">
    <citation type="submission" date="2018-08" db="EMBL/GenBank/DDBJ databases">
        <title>Meiothermus luteus KCTC 52599 genome sequencing project.</title>
        <authorList>
            <person name="Da Costa M.S."/>
            <person name="Albuquerque L."/>
            <person name="Raposo P."/>
            <person name="Froufe H.J.C."/>
            <person name="Barroso C.S."/>
            <person name="Egas C."/>
        </authorList>
    </citation>
    <scope>NUCLEOTIDE SEQUENCE [LARGE SCALE GENOMIC DNA]</scope>
    <source>
        <strain evidence="12 13">KCTC 52599</strain>
    </source>
</reference>
<feature type="active site" description="Nucleophile" evidence="8">
    <location>
        <position position="286"/>
    </location>
</feature>
<dbReference type="InterPro" id="IPR014027">
    <property type="entry name" value="UDP-Glc/GDP-Man_DH_C"/>
</dbReference>
<evidence type="ECO:0000256" key="4">
    <source>
        <dbReference type="ARBA" id="ARBA00023002"/>
    </source>
</evidence>
<dbReference type="Pfam" id="PF03720">
    <property type="entry name" value="UDPG_MGDP_dh_C"/>
    <property type="match status" value="1"/>
</dbReference>
<evidence type="ECO:0000256" key="6">
    <source>
        <dbReference type="ARBA" id="ARBA00047473"/>
    </source>
</evidence>
<dbReference type="SMART" id="SM00984">
    <property type="entry name" value="UDPG_MGDP_dh_C"/>
    <property type="match status" value="1"/>
</dbReference>
<evidence type="ECO:0000256" key="7">
    <source>
        <dbReference type="PIRNR" id="PIRNR000124"/>
    </source>
</evidence>
<evidence type="ECO:0000256" key="9">
    <source>
        <dbReference type="PIRSR" id="PIRSR500134-2"/>
    </source>
</evidence>
<feature type="binding site" evidence="9">
    <location>
        <begin position="275"/>
        <end position="279"/>
    </location>
    <ligand>
        <name>substrate</name>
    </ligand>
</feature>
<dbReference type="PANTHER" id="PTHR43750:SF3">
    <property type="entry name" value="UDP-GLUCOSE 6-DEHYDROGENASE TUAD"/>
    <property type="match status" value="1"/>
</dbReference>
<feature type="binding site" evidence="10">
    <location>
        <position position="87"/>
    </location>
    <ligand>
        <name>NAD(+)</name>
        <dbReference type="ChEBI" id="CHEBI:57540"/>
    </ligand>
</feature>
<feature type="binding site" evidence="10">
    <location>
        <position position="33"/>
    </location>
    <ligand>
        <name>NAD(+)</name>
        <dbReference type="ChEBI" id="CHEBI:57540"/>
    </ligand>
</feature>
<comment type="similarity">
    <text evidence="2 7">Belongs to the UDP-glucose/GDP-mannose dehydrogenase family.</text>
</comment>
<evidence type="ECO:0000256" key="8">
    <source>
        <dbReference type="PIRSR" id="PIRSR500134-1"/>
    </source>
</evidence>
<keyword evidence="13" id="KW-1185">Reference proteome</keyword>
<dbReference type="PANTHER" id="PTHR43750">
    <property type="entry name" value="UDP-GLUCOSE 6-DEHYDROGENASE TUAD"/>
    <property type="match status" value="1"/>
</dbReference>
<dbReference type="Gene3D" id="1.20.5.100">
    <property type="entry name" value="Cytochrome c1, transmembrane anchor, C-terminal"/>
    <property type="match status" value="1"/>
</dbReference>
<dbReference type="GO" id="GO:0003979">
    <property type="term" value="F:UDP-glucose 6-dehydrogenase activity"/>
    <property type="evidence" value="ECO:0007669"/>
    <property type="project" value="UniProtKB-EC"/>
</dbReference>
<dbReference type="SUPFAM" id="SSF51735">
    <property type="entry name" value="NAD(P)-binding Rossmann-fold domains"/>
    <property type="match status" value="1"/>
</dbReference>
<feature type="binding site" evidence="10">
    <location>
        <position position="289"/>
    </location>
    <ligand>
        <name>NAD(+)</name>
        <dbReference type="ChEBI" id="CHEBI:57540"/>
    </ligand>
</feature>
<dbReference type="InterPro" id="IPR001732">
    <property type="entry name" value="UDP-Glc/GDP-Man_DH_N"/>
</dbReference>
<comment type="catalytic activity">
    <reaction evidence="6 7">
        <text>UDP-alpha-D-glucose + 2 NAD(+) + H2O = UDP-alpha-D-glucuronate + 2 NADH + 3 H(+)</text>
        <dbReference type="Rhea" id="RHEA:23596"/>
        <dbReference type="ChEBI" id="CHEBI:15377"/>
        <dbReference type="ChEBI" id="CHEBI:15378"/>
        <dbReference type="ChEBI" id="CHEBI:57540"/>
        <dbReference type="ChEBI" id="CHEBI:57945"/>
        <dbReference type="ChEBI" id="CHEBI:58052"/>
        <dbReference type="ChEBI" id="CHEBI:58885"/>
        <dbReference type="EC" id="1.1.1.22"/>
    </reaction>
</comment>
<sequence>MKSMKVAVIGTGYVGLTTGVTLAYLGHQVTCVDVDPAKLALLRQGKAPIYEPGLEELMELARANLRYTDQYAEAVPEAEVVFIAVGTPSLPDGSPDLQYVRAAARGIGEHLGNGFCVVVNKSTVPIGSGNWVESLVREAYEGRYGRKCRGQFAVASNPEFLREGSAIHDSLYPDRIVVGAEDPKALEVLYNLYRPLIEQSFPAPTFAPRPERMEAVPLITADLASAELIKYAANAFLSVKISFINEIANLAERVGADISQVARGIGLDNRIGTRFLQAGVGWGGSCFGKDTAALIATGQEYGLAMPIVQAAREVNYRQRERMVEKLQRELKILKGRTIGLLGLAFKPNTDDLRDAPALDIARRLIERGAWVRAHDPVALDNARRSYPDLPITYYEDPLALAEEADALLLVTEWSQYRKLDWPAMAQAMRRPLLVDGRNFLDRRALLQAGFRYVGVGVGEQEASEVQPVAEG</sequence>
<dbReference type="SUPFAM" id="SSF48179">
    <property type="entry name" value="6-phosphogluconate dehydrogenase C-terminal domain-like"/>
    <property type="match status" value="1"/>
</dbReference>
<dbReference type="GO" id="GO:0006065">
    <property type="term" value="P:UDP-glucuronate biosynthetic process"/>
    <property type="evidence" value="ECO:0007669"/>
    <property type="project" value="UniProtKB-UniPathway"/>
</dbReference>
<protein>
    <recommendedName>
        <fullName evidence="3 7">UDP-glucose 6-dehydrogenase</fullName>
        <ecNumber evidence="3 7">1.1.1.22</ecNumber>
    </recommendedName>
</protein>
<evidence type="ECO:0000256" key="10">
    <source>
        <dbReference type="PIRSR" id="PIRSR500134-3"/>
    </source>
</evidence>
<dbReference type="InterPro" id="IPR014026">
    <property type="entry name" value="UDP-Glc/GDP-Man_DH_dimer"/>
</dbReference>
<dbReference type="InterPro" id="IPR028357">
    <property type="entry name" value="UDPglc_DH_bac"/>
</dbReference>
<dbReference type="PIRSF" id="PIRSF500134">
    <property type="entry name" value="UDPglc_DH_bac"/>
    <property type="match status" value="1"/>
</dbReference>
<dbReference type="Proteomes" id="UP000265800">
    <property type="component" value="Unassembled WGS sequence"/>
</dbReference>
<dbReference type="NCBIfam" id="TIGR03026">
    <property type="entry name" value="NDP-sugDHase"/>
    <property type="match status" value="1"/>
</dbReference>
<dbReference type="InterPro" id="IPR036291">
    <property type="entry name" value="NAD(P)-bd_dom_sf"/>
</dbReference>
<dbReference type="InterPro" id="IPR036220">
    <property type="entry name" value="UDP-Glc/GDP-Man_DH_C_sf"/>
</dbReference>
<dbReference type="PIRSF" id="PIRSF000124">
    <property type="entry name" value="UDPglc_GDPman_dh"/>
    <property type="match status" value="1"/>
</dbReference>
<dbReference type="Pfam" id="PF00984">
    <property type="entry name" value="UDPG_MGDP_dh"/>
    <property type="match status" value="1"/>
</dbReference>
<dbReference type="AlphaFoldDB" id="A0A399EVS9"/>
<organism evidence="12 13">
    <name type="scientific">Meiothermus luteus</name>
    <dbReference type="NCBI Taxonomy" id="2026184"/>
    <lineage>
        <taxon>Bacteria</taxon>
        <taxon>Thermotogati</taxon>
        <taxon>Deinococcota</taxon>
        <taxon>Deinococci</taxon>
        <taxon>Thermales</taxon>
        <taxon>Thermaceae</taxon>
        <taxon>Meiothermus</taxon>
    </lineage>
</organism>
<keyword evidence="4 7" id="KW-0560">Oxidoreductase</keyword>
<dbReference type="Pfam" id="PF03721">
    <property type="entry name" value="UDPG_MGDP_dh_N"/>
    <property type="match status" value="1"/>
</dbReference>
<evidence type="ECO:0000256" key="2">
    <source>
        <dbReference type="ARBA" id="ARBA00006601"/>
    </source>
</evidence>
<comment type="pathway">
    <text evidence="1">Nucleotide-sugar biosynthesis; UDP-alpha-D-glucuronate biosynthesis; UDP-alpha-D-glucuronate from UDP-alpha-D-glucose: step 1/1.</text>
</comment>
<gene>
    <name evidence="12" type="primary">tuaD</name>
    <name evidence="12" type="ORF">Mlute_00871</name>
</gene>
<dbReference type="GO" id="GO:0051287">
    <property type="term" value="F:NAD binding"/>
    <property type="evidence" value="ECO:0007669"/>
    <property type="project" value="InterPro"/>
</dbReference>